<dbReference type="Pfam" id="PF00733">
    <property type="entry name" value="Asn_synthase"/>
    <property type="match status" value="1"/>
</dbReference>
<proteinExistence type="predicted"/>
<dbReference type="PANTHER" id="PTHR43284">
    <property type="entry name" value="ASPARAGINE SYNTHETASE (GLUTAMINE-HYDROLYZING)"/>
    <property type="match status" value="1"/>
</dbReference>
<dbReference type="AlphaFoldDB" id="A0A382L891"/>
<dbReference type="GO" id="GO:0005829">
    <property type="term" value="C:cytosol"/>
    <property type="evidence" value="ECO:0007669"/>
    <property type="project" value="TreeGrafter"/>
</dbReference>
<feature type="non-terminal residue" evidence="2">
    <location>
        <position position="1"/>
    </location>
</feature>
<evidence type="ECO:0000259" key="1">
    <source>
        <dbReference type="Pfam" id="PF00733"/>
    </source>
</evidence>
<dbReference type="InterPro" id="IPR051786">
    <property type="entry name" value="ASN_synthetase/amidase"/>
</dbReference>
<gene>
    <name evidence="2" type="ORF">METZ01_LOCUS285037</name>
</gene>
<protein>
    <recommendedName>
        <fullName evidence="1">Asparagine synthetase domain-containing protein</fullName>
    </recommendedName>
</protein>
<feature type="domain" description="Asparagine synthetase" evidence="1">
    <location>
        <begin position="38"/>
        <end position="243"/>
    </location>
</feature>
<dbReference type="PANTHER" id="PTHR43284:SF1">
    <property type="entry name" value="ASPARAGINE SYNTHETASE"/>
    <property type="match status" value="1"/>
</dbReference>
<evidence type="ECO:0000313" key="2">
    <source>
        <dbReference type="EMBL" id="SVC32183.1"/>
    </source>
</evidence>
<organism evidence="2">
    <name type="scientific">marine metagenome</name>
    <dbReference type="NCBI Taxonomy" id="408172"/>
    <lineage>
        <taxon>unclassified sequences</taxon>
        <taxon>metagenomes</taxon>
        <taxon>ecological metagenomes</taxon>
    </lineage>
</organism>
<dbReference type="GO" id="GO:0006529">
    <property type="term" value="P:asparagine biosynthetic process"/>
    <property type="evidence" value="ECO:0007669"/>
    <property type="project" value="InterPro"/>
</dbReference>
<dbReference type="Gene3D" id="3.40.50.620">
    <property type="entry name" value="HUPs"/>
    <property type="match status" value="1"/>
</dbReference>
<accession>A0A382L891</accession>
<sequence>YGRHRANALAETFADTLSFDSIRDVVKSLARSSHGQLGMVARIKRFIHAATSTRSERYRAWAGVLSDDLISEVFPTVTETDVVVREMFEKYRTLDAIDAFLAIDTEFYLPTDLLVKMDITSMMHSLEVRSPFLDHQLVEFAATLPSNQKVRRLTTKFLLKRAMHGRVPSEALMRRKRGFAVPIKQWLQGDLRDVLKDHLLSSQAVTDGLIRSGAINRLVREHLSGMRDWSHQLWTLLMLEMWWRTSRVS</sequence>
<dbReference type="CDD" id="cd01991">
    <property type="entry name" value="Asn_synthase_B_C"/>
    <property type="match status" value="1"/>
</dbReference>
<dbReference type="EMBL" id="UINC01085026">
    <property type="protein sequence ID" value="SVC32183.1"/>
    <property type="molecule type" value="Genomic_DNA"/>
</dbReference>
<dbReference type="SUPFAM" id="SSF52402">
    <property type="entry name" value="Adenine nucleotide alpha hydrolases-like"/>
    <property type="match status" value="1"/>
</dbReference>
<dbReference type="InterPro" id="IPR001962">
    <property type="entry name" value="Asn_synthase"/>
</dbReference>
<dbReference type="InterPro" id="IPR014729">
    <property type="entry name" value="Rossmann-like_a/b/a_fold"/>
</dbReference>
<reference evidence="2" key="1">
    <citation type="submission" date="2018-05" db="EMBL/GenBank/DDBJ databases">
        <authorList>
            <person name="Lanie J.A."/>
            <person name="Ng W.-L."/>
            <person name="Kazmierczak K.M."/>
            <person name="Andrzejewski T.M."/>
            <person name="Davidsen T.M."/>
            <person name="Wayne K.J."/>
            <person name="Tettelin H."/>
            <person name="Glass J.I."/>
            <person name="Rusch D."/>
            <person name="Podicherti R."/>
            <person name="Tsui H.-C.T."/>
            <person name="Winkler M.E."/>
        </authorList>
    </citation>
    <scope>NUCLEOTIDE SEQUENCE</scope>
</reference>
<dbReference type="GO" id="GO:0004066">
    <property type="term" value="F:asparagine synthase (glutamine-hydrolyzing) activity"/>
    <property type="evidence" value="ECO:0007669"/>
    <property type="project" value="InterPro"/>
</dbReference>
<name>A0A382L891_9ZZZZ</name>